<keyword evidence="2" id="KW-1185">Reference proteome</keyword>
<sequence>MFRRQVGCLEFTPMTGGMGELNFTYSDLDVETKSKNAIKLWKKPRLIDHSMSHEYNRRFPDLHSSVTPKYAIWSENRGRALTMRMKGKSKVTYESALPPRIHLQGSTLAKDMEISRLQRENDEMKMHLNGRGGKIRDFETINETLKKKLKVWITLAVNRGSSSMNNMRPIPLSGNGLTS</sequence>
<dbReference type="EMBL" id="OZ034818">
    <property type="protein sequence ID" value="CAL1387702.1"/>
    <property type="molecule type" value="Genomic_DNA"/>
</dbReference>
<accession>A0AAV2EPQ8</accession>
<evidence type="ECO:0000313" key="2">
    <source>
        <dbReference type="Proteomes" id="UP001497516"/>
    </source>
</evidence>
<protein>
    <submittedName>
        <fullName evidence="1">Uncharacterized protein</fullName>
    </submittedName>
</protein>
<gene>
    <name evidence="1" type="ORF">LTRI10_LOCUS28670</name>
</gene>
<proteinExistence type="predicted"/>
<dbReference type="AlphaFoldDB" id="A0AAV2EPQ8"/>
<evidence type="ECO:0000313" key="1">
    <source>
        <dbReference type="EMBL" id="CAL1387702.1"/>
    </source>
</evidence>
<organism evidence="1 2">
    <name type="scientific">Linum trigynum</name>
    <dbReference type="NCBI Taxonomy" id="586398"/>
    <lineage>
        <taxon>Eukaryota</taxon>
        <taxon>Viridiplantae</taxon>
        <taxon>Streptophyta</taxon>
        <taxon>Embryophyta</taxon>
        <taxon>Tracheophyta</taxon>
        <taxon>Spermatophyta</taxon>
        <taxon>Magnoliopsida</taxon>
        <taxon>eudicotyledons</taxon>
        <taxon>Gunneridae</taxon>
        <taxon>Pentapetalae</taxon>
        <taxon>rosids</taxon>
        <taxon>fabids</taxon>
        <taxon>Malpighiales</taxon>
        <taxon>Linaceae</taxon>
        <taxon>Linum</taxon>
    </lineage>
</organism>
<reference evidence="1 2" key="1">
    <citation type="submission" date="2024-04" db="EMBL/GenBank/DDBJ databases">
        <authorList>
            <person name="Fracassetti M."/>
        </authorList>
    </citation>
    <scope>NUCLEOTIDE SEQUENCE [LARGE SCALE GENOMIC DNA]</scope>
</reference>
<name>A0AAV2EPQ8_9ROSI</name>
<dbReference type="Proteomes" id="UP001497516">
    <property type="component" value="Chromosome 5"/>
</dbReference>